<dbReference type="InterPro" id="IPR001849">
    <property type="entry name" value="PH_domain"/>
</dbReference>
<name>A0ABQ8YEA0_9EUKA</name>
<feature type="domain" description="PH" evidence="1">
    <location>
        <begin position="1"/>
        <end position="102"/>
    </location>
</feature>
<evidence type="ECO:0000259" key="1">
    <source>
        <dbReference type="PROSITE" id="PS50003"/>
    </source>
</evidence>
<gene>
    <name evidence="2" type="ORF">M0813_02771</name>
</gene>
<evidence type="ECO:0000313" key="2">
    <source>
        <dbReference type="EMBL" id="KAJ6242918.1"/>
    </source>
</evidence>
<dbReference type="EMBL" id="JAOAOG010000173">
    <property type="protein sequence ID" value="KAJ6242918.1"/>
    <property type="molecule type" value="Genomic_DNA"/>
</dbReference>
<reference evidence="2" key="1">
    <citation type="submission" date="2022-08" db="EMBL/GenBank/DDBJ databases">
        <title>Novel sulfate-reducing endosymbionts in the free-living metamonad Anaeramoeba.</title>
        <authorList>
            <person name="Jerlstrom-Hultqvist J."/>
            <person name="Cepicka I."/>
            <person name="Gallot-Lavallee L."/>
            <person name="Salas-Leiva D."/>
            <person name="Curtis B.A."/>
            <person name="Zahonova K."/>
            <person name="Pipaliya S."/>
            <person name="Dacks J."/>
            <person name="Roger A.J."/>
        </authorList>
    </citation>
    <scope>NUCLEOTIDE SEQUENCE</scope>
    <source>
        <strain evidence="2">Schooner1</strain>
    </source>
</reference>
<comment type="caution">
    <text evidence="2">The sequence shown here is derived from an EMBL/GenBank/DDBJ whole genome shotgun (WGS) entry which is preliminary data.</text>
</comment>
<dbReference type="SMART" id="SM00233">
    <property type="entry name" value="PH"/>
    <property type="match status" value="1"/>
</dbReference>
<proteinExistence type="predicted"/>
<dbReference type="Proteomes" id="UP001150062">
    <property type="component" value="Unassembled WGS sequence"/>
</dbReference>
<sequence length="826" mass="97392">MQGYLNLVGSRIKSQKKRYIILIQKQLEIYKTKKEYEANKPPKQIYKINGYTVSVYEPRKKKKKDTKFYFRLTHEQFGTINFSTHDRSNGIQWLKCFKSCNQKTPRTNNLPTYKPKLHLLDNLGDFKFLKTNYLLSKMAKANKIFFQGTIVYKDPQNFYFDEFFCTLTQEKLILLPQPKVKEIRNEMDTKIEIEVSNIELICLTSDNDDQYKITIKIYNETPKYLTSDNVVTVLIIYHTLQFLNHPDFEDFLKNGPIQTTEQIYHLFCPLICKIFEITSNFKQKLSDLQYPNLEKTQSLWFEKIVAYFSQKIPLQIISQSNSNSQSLQSLIIILCLILWLLPDPIFNYDFNQFEELYNPSDTLTEIIKKFVKNFQSCKPITQEILGCVFLIAHTLWNDLNSPILKKFAQFFSNIIHFVKIGPSNTIEEQILYSKKNNSYIIFIITNAPILFNNTLSSNKNCKMFQNLNINEEYHNMVKEIYPTLQSQNNTLSKIKYNNNNFNVGDQKVETVIKIKTNIERVKSNELPETKKEKVRTYSTISNPQISGYIQSMNRSKSCSMDSSNLHEKVTIQKSLSHEEVTKIDVNGNSKQSEISKANDINPNPNKNLYLTQNQTKEKLGNWDQDSEICSENEIATDMEEETQEESYVNKLYHYYDKTLPLLPRNEFHSLRAMEETEEENYFPQNKLEPIMDIFSEEMQHLDSAFDYLLLLKNPNKLQKENLQQYQLFEKILDIISFEMITIGLDITQDYTEFSQINETILSKFCKRNTVKAPILEQLNIPLNNIVNDDQLALKQFNKQNKGFEKLKNKNRFGRKWRLKQKTRKKY</sequence>
<dbReference type="PROSITE" id="PS50003">
    <property type="entry name" value="PH_DOMAIN"/>
    <property type="match status" value="1"/>
</dbReference>
<protein>
    <recommendedName>
        <fullName evidence="1">PH domain-containing protein</fullName>
    </recommendedName>
</protein>
<dbReference type="CDD" id="cd00821">
    <property type="entry name" value="PH"/>
    <property type="match status" value="1"/>
</dbReference>
<accession>A0ABQ8YEA0</accession>
<organism evidence="2 3">
    <name type="scientific">Anaeramoeba flamelloides</name>
    <dbReference type="NCBI Taxonomy" id="1746091"/>
    <lineage>
        <taxon>Eukaryota</taxon>
        <taxon>Metamonada</taxon>
        <taxon>Anaeramoebidae</taxon>
        <taxon>Anaeramoeba</taxon>
    </lineage>
</organism>
<evidence type="ECO:0000313" key="3">
    <source>
        <dbReference type="Proteomes" id="UP001150062"/>
    </source>
</evidence>
<dbReference type="Pfam" id="PF00169">
    <property type="entry name" value="PH"/>
    <property type="match status" value="1"/>
</dbReference>
<dbReference type="Gene3D" id="2.30.29.30">
    <property type="entry name" value="Pleckstrin-homology domain (PH domain)/Phosphotyrosine-binding domain (PTB)"/>
    <property type="match status" value="1"/>
</dbReference>
<dbReference type="SUPFAM" id="SSF50729">
    <property type="entry name" value="PH domain-like"/>
    <property type="match status" value="1"/>
</dbReference>
<keyword evidence="3" id="KW-1185">Reference proteome</keyword>
<dbReference type="InterPro" id="IPR011993">
    <property type="entry name" value="PH-like_dom_sf"/>
</dbReference>